<keyword evidence="2" id="KW-1185">Reference proteome</keyword>
<organism evidence="1 2">
    <name type="scientific">Daphnia magna</name>
    <dbReference type="NCBI Taxonomy" id="35525"/>
    <lineage>
        <taxon>Eukaryota</taxon>
        <taxon>Metazoa</taxon>
        <taxon>Ecdysozoa</taxon>
        <taxon>Arthropoda</taxon>
        <taxon>Crustacea</taxon>
        <taxon>Branchiopoda</taxon>
        <taxon>Diplostraca</taxon>
        <taxon>Cladocera</taxon>
        <taxon>Anomopoda</taxon>
        <taxon>Daphniidae</taxon>
        <taxon>Daphnia</taxon>
    </lineage>
</organism>
<dbReference type="AlphaFoldDB" id="A0A164LB96"/>
<accession>A0A164LB96</accession>
<name>A0A164LB96_9CRUS</name>
<proteinExistence type="predicted"/>
<comment type="caution">
    <text evidence="1">The sequence shown here is derived from an EMBL/GenBank/DDBJ whole genome shotgun (WGS) entry which is preliminary data.</text>
</comment>
<gene>
    <name evidence="1" type="ORF">APZ42_033192</name>
</gene>
<dbReference type="Proteomes" id="UP000076858">
    <property type="component" value="Unassembled WGS sequence"/>
</dbReference>
<dbReference type="EMBL" id="LRGB01003153">
    <property type="protein sequence ID" value="KZS03959.1"/>
    <property type="molecule type" value="Genomic_DNA"/>
</dbReference>
<evidence type="ECO:0000313" key="1">
    <source>
        <dbReference type="EMBL" id="KZS03959.1"/>
    </source>
</evidence>
<reference evidence="1 2" key="1">
    <citation type="submission" date="2016-03" db="EMBL/GenBank/DDBJ databases">
        <title>EvidentialGene: Evidence-directed Construction of Genes on Genomes.</title>
        <authorList>
            <person name="Gilbert D.G."/>
            <person name="Choi J.-H."/>
            <person name="Mockaitis K."/>
            <person name="Colbourne J."/>
            <person name="Pfrender M."/>
        </authorList>
    </citation>
    <scope>NUCLEOTIDE SEQUENCE [LARGE SCALE GENOMIC DNA]</scope>
    <source>
        <strain evidence="1 2">Xinb3</strain>
        <tissue evidence="1">Complete organism</tissue>
    </source>
</reference>
<sequence>MSKLFDKQICRALAATQNRVTLFFVKIEVIVKKVFNVMKLEEGNVIECNLSTRNAKTFFQYFDDEKIRRTFRFDRAAIQLITELVAPHLPKRKTTAKRKISPLDQVLIALQFYATGTFQMVVGNVLKVSQGSNSEHES</sequence>
<evidence type="ECO:0000313" key="2">
    <source>
        <dbReference type="Proteomes" id="UP000076858"/>
    </source>
</evidence>
<protein>
    <submittedName>
        <fullName evidence="1">F14D2.9-like protein</fullName>
    </submittedName>
</protein>